<feature type="region of interest" description="Disordered" evidence="1">
    <location>
        <begin position="340"/>
        <end position="362"/>
    </location>
</feature>
<feature type="region of interest" description="Disordered" evidence="1">
    <location>
        <begin position="378"/>
        <end position="438"/>
    </location>
</feature>
<dbReference type="AlphaFoldDB" id="A0A4T0FUQ2"/>
<evidence type="ECO:0000313" key="2">
    <source>
        <dbReference type="EMBL" id="TIA90696.1"/>
    </source>
</evidence>
<gene>
    <name evidence="2" type="ORF">E3P99_01434</name>
</gene>
<feature type="compositionally biased region" description="Polar residues" evidence="1">
    <location>
        <begin position="235"/>
        <end position="249"/>
    </location>
</feature>
<feature type="compositionally biased region" description="Low complexity" evidence="1">
    <location>
        <begin position="483"/>
        <end position="501"/>
    </location>
</feature>
<keyword evidence="3" id="KW-1185">Reference proteome</keyword>
<feature type="compositionally biased region" description="Low complexity" evidence="1">
    <location>
        <begin position="913"/>
        <end position="922"/>
    </location>
</feature>
<comment type="caution">
    <text evidence="2">The sequence shown here is derived from an EMBL/GenBank/DDBJ whole genome shotgun (WGS) entry which is preliminary data.</text>
</comment>
<proteinExistence type="predicted"/>
<feature type="region of interest" description="Disordered" evidence="1">
    <location>
        <begin position="477"/>
        <end position="668"/>
    </location>
</feature>
<reference evidence="2 3" key="1">
    <citation type="submission" date="2019-03" db="EMBL/GenBank/DDBJ databases">
        <title>Sequencing 23 genomes of Wallemia ichthyophaga.</title>
        <authorList>
            <person name="Gostincar C."/>
        </authorList>
    </citation>
    <scope>NUCLEOTIDE SEQUENCE [LARGE SCALE GENOMIC DNA]</scope>
    <source>
        <strain evidence="2 3">EXF-5753</strain>
    </source>
</reference>
<dbReference type="Proteomes" id="UP000310189">
    <property type="component" value="Unassembled WGS sequence"/>
</dbReference>
<feature type="compositionally biased region" description="Pro residues" evidence="1">
    <location>
        <begin position="570"/>
        <end position="580"/>
    </location>
</feature>
<feature type="compositionally biased region" description="Low complexity" evidence="1">
    <location>
        <begin position="873"/>
        <end position="901"/>
    </location>
</feature>
<accession>A0A4T0FUQ2</accession>
<feature type="compositionally biased region" description="Polar residues" evidence="1">
    <location>
        <begin position="1012"/>
        <end position="1030"/>
    </location>
</feature>
<feature type="compositionally biased region" description="Low complexity" evidence="1">
    <location>
        <begin position="687"/>
        <end position="707"/>
    </location>
</feature>
<feature type="compositionally biased region" description="Polar residues" evidence="1">
    <location>
        <begin position="616"/>
        <end position="656"/>
    </location>
</feature>
<evidence type="ECO:0000313" key="3">
    <source>
        <dbReference type="Proteomes" id="UP000310189"/>
    </source>
</evidence>
<feature type="compositionally biased region" description="Polar residues" evidence="1">
    <location>
        <begin position="413"/>
        <end position="422"/>
    </location>
</feature>
<feature type="region of interest" description="Disordered" evidence="1">
    <location>
        <begin position="233"/>
        <end position="263"/>
    </location>
</feature>
<sequence>MNQSLASISELVPAQARLLSRNAASDLCSEVRVVGVSIECLGIVNGVLDEILIRILEHSQSFRLALLRRATLDVIGVGFGQNAITEAEMKLKQQQSHRSYLSEQSSEKVENFPLNAAFNTLRHYAIIHSKYSERGAESLSLSATLEQRLQESLRIDVLELGNITTAAIYVSGVMECVSETICVSMAKVVVRSSVKMEATEYELYDAIQENDLLCSLVQNLGLSYQIEHKVRQAQDNKYSQQTAQSTQNKSKTRPPPIDTNSAIHRRSSSIGQRLWSGLHTPISASSTDKDSMSRRSSSYLRKMKYSSLDTPAASSESPSFNNFDSVLNTRDTLKLSLTPNTVDLENTSNTSNTQMDSVSVSNDHLSQLDEVDSLDEELGLAPRRTTNKQESLLDFLNSTPPWEKDTPQRSNHHSASANSLPSSVEDEQHQGSKPGLSDFSRDLIAFLNTEPPGGTPKPLNQKKSTNKFKSIFKAASGLSNKQSSANSGSGTGHSHNTSSGSILNTAASTNGLHSIGSVSSSRSGSNGFSNGLSVDRSGSGSYTTAPKSSSSTLRIDPLNHSTPSASSASSPPPKFIPPPILTNAYDADVREAAYSTQQPQGQGQVPDKLPPIQSPLPMSTSFTRSPSPQLSASPVSYVHIQQSPKLSQTQSRSPSHSPHALTQPIPSSSSAIADQYAAAVLRRTQSSQNNLNLSPPLPTLTRSSSPSASVEDGYSAPLPRSRSQSIRRADGKPSTPRKPVPALAEVIDGGVGASDREKEKEREREEEKEKRRGDSLYAAQQRKHDKHHTYQSNISNISSSEWSDKHNSMSTNGRYSTAVQTMSRPSTLASGGDAYVHKDRLVKMHKILQNAQTADECRLYLDTFLRANRIPTSVPSVMSSGSGSGSGSASSASMKPQSRSSGGVDDTTNAVAQQQQRDSQQSHVSHLSYISDSRDDSGHVAGIPMSISEDRKEEEEEHEEGAQDKEQMQQHNKDDEDVQDNESKQSSSQHTQAVEIDHASSQSSLPQLVQQDTSGSDIEVTYQETSQMQSPTEIGTPVGTPITPTAATPYPAIAQKSGRLNEHDDDFVTKWLMNDSQAHTGNGIQVEISDTA</sequence>
<feature type="compositionally biased region" description="Low complexity" evidence="1">
    <location>
        <begin position="1031"/>
        <end position="1048"/>
    </location>
</feature>
<dbReference type="EMBL" id="SPNW01000017">
    <property type="protein sequence ID" value="TIA90696.1"/>
    <property type="molecule type" value="Genomic_DNA"/>
</dbReference>
<feature type="region of interest" description="Disordered" evidence="1">
    <location>
        <begin position="687"/>
        <end position="812"/>
    </location>
</feature>
<evidence type="ECO:0000256" key="1">
    <source>
        <dbReference type="SAM" id="MobiDB-lite"/>
    </source>
</evidence>
<feature type="region of interest" description="Disordered" evidence="1">
    <location>
        <begin position="873"/>
        <end position="1048"/>
    </location>
</feature>
<name>A0A4T0FUQ2_9BASI</name>
<feature type="compositionally biased region" description="Basic and acidic residues" evidence="1">
    <location>
        <begin position="960"/>
        <end position="974"/>
    </location>
</feature>
<feature type="compositionally biased region" description="Polar residues" evidence="1">
    <location>
        <begin position="594"/>
        <end position="603"/>
    </location>
</feature>
<feature type="compositionally biased region" description="Polar residues" evidence="1">
    <location>
        <begin position="536"/>
        <end position="553"/>
    </location>
</feature>
<feature type="compositionally biased region" description="Low complexity" evidence="1">
    <location>
        <begin position="510"/>
        <end position="533"/>
    </location>
</feature>
<protein>
    <submittedName>
        <fullName evidence="2">Uncharacterized protein</fullName>
    </submittedName>
</protein>
<dbReference type="OrthoDB" id="5382203at2759"/>
<feature type="compositionally biased region" description="Basic and acidic residues" evidence="1">
    <location>
        <begin position="754"/>
        <end position="774"/>
    </location>
</feature>
<feature type="compositionally biased region" description="Low complexity" evidence="1">
    <location>
        <begin position="1000"/>
        <end position="1011"/>
    </location>
</feature>
<organism evidence="2 3">
    <name type="scientific">Wallemia hederae</name>
    <dbReference type="NCBI Taxonomy" id="1540922"/>
    <lineage>
        <taxon>Eukaryota</taxon>
        <taxon>Fungi</taxon>
        <taxon>Dikarya</taxon>
        <taxon>Basidiomycota</taxon>
        <taxon>Wallemiomycotina</taxon>
        <taxon>Wallemiomycetes</taxon>
        <taxon>Wallemiales</taxon>
        <taxon>Wallemiaceae</taxon>
        <taxon>Wallemia</taxon>
    </lineage>
</organism>